<evidence type="ECO:0000313" key="2">
    <source>
        <dbReference type="EMBL" id="KUO21803.1"/>
    </source>
</evidence>
<organism evidence="2 3">
    <name type="scientific">Streptomyces dysideae</name>
    <dbReference type="NCBI Taxonomy" id="909626"/>
    <lineage>
        <taxon>Bacteria</taxon>
        <taxon>Bacillati</taxon>
        <taxon>Actinomycetota</taxon>
        <taxon>Actinomycetes</taxon>
        <taxon>Kitasatosporales</taxon>
        <taxon>Streptomycetaceae</taxon>
        <taxon>Streptomyces</taxon>
    </lineage>
</organism>
<feature type="transmembrane region" description="Helical" evidence="1">
    <location>
        <begin position="180"/>
        <end position="203"/>
    </location>
</feature>
<dbReference type="EMBL" id="LMXB01000021">
    <property type="protein sequence ID" value="KUO21803.1"/>
    <property type="molecule type" value="Genomic_DNA"/>
</dbReference>
<dbReference type="AlphaFoldDB" id="A0A101V3K3"/>
<accession>A0A101V3K3</accession>
<protein>
    <submittedName>
        <fullName evidence="2">Uncharacterized protein</fullName>
    </submittedName>
</protein>
<feature type="transmembrane region" description="Helical" evidence="1">
    <location>
        <begin position="249"/>
        <end position="270"/>
    </location>
</feature>
<feature type="transmembrane region" description="Helical" evidence="1">
    <location>
        <begin position="215"/>
        <end position="237"/>
    </location>
</feature>
<keyword evidence="1" id="KW-1133">Transmembrane helix</keyword>
<gene>
    <name evidence="2" type="ORF">AQJ91_06585</name>
</gene>
<comment type="caution">
    <text evidence="2">The sequence shown here is derived from an EMBL/GenBank/DDBJ whole genome shotgun (WGS) entry which is preliminary data.</text>
</comment>
<name>A0A101V3K3_9ACTN</name>
<dbReference type="Proteomes" id="UP000053260">
    <property type="component" value="Unassembled WGS sequence"/>
</dbReference>
<evidence type="ECO:0000313" key="3">
    <source>
        <dbReference type="Proteomes" id="UP000053260"/>
    </source>
</evidence>
<keyword evidence="1" id="KW-0472">Membrane</keyword>
<reference evidence="2 3" key="1">
    <citation type="submission" date="2015-10" db="EMBL/GenBank/DDBJ databases">
        <title>Draft genome sequence of Streptomyces sp. RV15, isolated from a marine sponge.</title>
        <authorList>
            <person name="Ruckert C."/>
            <person name="Abdelmohsen U.R."/>
            <person name="Winkler A."/>
            <person name="Hentschel U."/>
            <person name="Kalinowski J."/>
            <person name="Kampfer P."/>
            <person name="Glaeser S."/>
        </authorList>
    </citation>
    <scope>NUCLEOTIDE SEQUENCE [LARGE SCALE GENOMIC DNA]</scope>
    <source>
        <strain evidence="2 3">RV15</strain>
    </source>
</reference>
<keyword evidence="3" id="KW-1185">Reference proteome</keyword>
<sequence length="282" mass="30121">MVLRRLRAGVLGMVALSALLYLVVVNRAGEQIAAAQRTRAAIADIQEAHVEAGKANDALEKASRTRAVNLIGPGAEFDNATARVGTLLTSATGGNAAGEQGLHHFQFVQGQLKTCVQLANSAGDDGVVWARDALDDEPETDGADEVRFTGGLMESLEDLREIESTALDEQLRSRWLNPSLLWPLLLAPVAVMLLLVVATGLVVARHFRRYPHPALGVALLATASVAVTTCVLTRVGQDELDDPLLAGEGWIMAIALLLLLGAGALAYLAYRPRIAEYRFPRS</sequence>
<proteinExistence type="predicted"/>
<dbReference type="STRING" id="909626.AQJ91_06585"/>
<keyword evidence="1" id="KW-0812">Transmembrane</keyword>
<evidence type="ECO:0000256" key="1">
    <source>
        <dbReference type="SAM" id="Phobius"/>
    </source>
</evidence>